<dbReference type="Proteomes" id="UP001157006">
    <property type="component" value="Unassembled WGS sequence"/>
</dbReference>
<dbReference type="EMBL" id="CATIWC010001178">
    <property type="protein sequence ID" value="CAI8583912.1"/>
    <property type="molecule type" value="Genomic_DNA"/>
</dbReference>
<dbReference type="PANTHER" id="PTHR35510:SF4">
    <property type="match status" value="1"/>
</dbReference>
<gene>
    <name evidence="1" type="ORF">VFH_U050080</name>
</gene>
<dbReference type="PANTHER" id="PTHR35510">
    <property type="entry name" value="DBH-LIKE MONOOXYGENASE"/>
    <property type="match status" value="1"/>
</dbReference>
<comment type="caution">
    <text evidence="1">The sequence shown here is derived from an EMBL/GenBank/DDBJ whole genome shotgun (WGS) entry which is preliminary data.</text>
</comment>
<name>A0AAV0YEM0_VICFA</name>
<protein>
    <submittedName>
        <fullName evidence="1">Uncharacterized protein</fullName>
    </submittedName>
</protein>
<sequence>MKTKRDDDCFEHLHFSPPSKSSRLDYYETTTTMDTDMDEDTPANVVPPLKQSDEEKSLVLYSNTPLLMSPTSPPLTIVVASHLIPGLKDYLLSQGTIKLDELGEDEMRREKTSKVSKDCLAVIPWVPNPLACKEIVPETCQTLEAEDSEMMDLDEQQASNSNEMRVEACGVSSPWQQQQCMMSNMLQPLFGAYFRGSIFWRTAELSAQVSL</sequence>
<dbReference type="AlphaFoldDB" id="A0AAV0YEM0"/>
<proteinExistence type="predicted"/>
<evidence type="ECO:0000313" key="2">
    <source>
        <dbReference type="Proteomes" id="UP001157006"/>
    </source>
</evidence>
<accession>A0AAV0YEM0</accession>
<reference evidence="1 2" key="1">
    <citation type="submission" date="2023-01" db="EMBL/GenBank/DDBJ databases">
        <authorList>
            <person name="Kreplak J."/>
        </authorList>
    </citation>
    <scope>NUCLEOTIDE SEQUENCE [LARGE SCALE GENOMIC DNA]</scope>
</reference>
<evidence type="ECO:0000313" key="1">
    <source>
        <dbReference type="EMBL" id="CAI8583912.1"/>
    </source>
</evidence>
<keyword evidence="2" id="KW-1185">Reference proteome</keyword>
<organism evidence="1 2">
    <name type="scientific">Vicia faba</name>
    <name type="common">Broad bean</name>
    <name type="synonym">Faba vulgaris</name>
    <dbReference type="NCBI Taxonomy" id="3906"/>
    <lineage>
        <taxon>Eukaryota</taxon>
        <taxon>Viridiplantae</taxon>
        <taxon>Streptophyta</taxon>
        <taxon>Embryophyta</taxon>
        <taxon>Tracheophyta</taxon>
        <taxon>Spermatophyta</taxon>
        <taxon>Magnoliopsida</taxon>
        <taxon>eudicotyledons</taxon>
        <taxon>Gunneridae</taxon>
        <taxon>Pentapetalae</taxon>
        <taxon>rosids</taxon>
        <taxon>fabids</taxon>
        <taxon>Fabales</taxon>
        <taxon>Fabaceae</taxon>
        <taxon>Papilionoideae</taxon>
        <taxon>50 kb inversion clade</taxon>
        <taxon>NPAAA clade</taxon>
        <taxon>Hologalegina</taxon>
        <taxon>IRL clade</taxon>
        <taxon>Fabeae</taxon>
        <taxon>Vicia</taxon>
    </lineage>
</organism>